<name>A0AAD9XCR7_9ROSI</name>
<comment type="caution">
    <text evidence="2">The sequence shown here is derived from an EMBL/GenBank/DDBJ whole genome shotgun (WGS) entry which is preliminary data.</text>
</comment>
<dbReference type="AlphaFoldDB" id="A0AAD9XCR7"/>
<proteinExistence type="predicted"/>
<keyword evidence="1" id="KW-0812">Transmembrane</keyword>
<keyword evidence="1" id="KW-0472">Membrane</keyword>
<evidence type="ECO:0000313" key="3">
    <source>
        <dbReference type="Proteomes" id="UP001280121"/>
    </source>
</evidence>
<keyword evidence="3" id="KW-1185">Reference proteome</keyword>
<evidence type="ECO:0000313" key="2">
    <source>
        <dbReference type="EMBL" id="KAK2657074.1"/>
    </source>
</evidence>
<protein>
    <submittedName>
        <fullName evidence="2">Uncharacterized protein</fullName>
    </submittedName>
</protein>
<sequence>MLLNASTVIALTEEFLATAKQNAISRLDFGTSTSESPSFAPVQAEKVVEDTKKAIKRKIEQAAAIDFQSRNLLAKLSINLEDPEDVIKRFIGKSNYNILSIGLRSPARPVSSPVPSPSFVAARPVSLPISSPLTINRRRTRLFSWLIPLFSQGLFGLFWVVLGGTAFYRLHRRRRARLVSSPEDSSCAVSRELGGGHR</sequence>
<gene>
    <name evidence="2" type="ORF">Ddye_010126</name>
</gene>
<evidence type="ECO:0000256" key="1">
    <source>
        <dbReference type="SAM" id="Phobius"/>
    </source>
</evidence>
<keyword evidence="1" id="KW-1133">Transmembrane helix</keyword>
<reference evidence="2" key="1">
    <citation type="journal article" date="2023" name="Plant J.">
        <title>Genome sequences and population genomics provide insights into the demographic history, inbreeding, and mutation load of two 'living fossil' tree species of Dipteronia.</title>
        <authorList>
            <person name="Feng Y."/>
            <person name="Comes H.P."/>
            <person name="Chen J."/>
            <person name="Zhu S."/>
            <person name="Lu R."/>
            <person name="Zhang X."/>
            <person name="Li P."/>
            <person name="Qiu J."/>
            <person name="Olsen K.M."/>
            <person name="Qiu Y."/>
        </authorList>
    </citation>
    <scope>NUCLEOTIDE SEQUENCE</scope>
    <source>
        <strain evidence="2">KIB01</strain>
    </source>
</reference>
<dbReference type="EMBL" id="JANJYI010000003">
    <property type="protein sequence ID" value="KAK2657074.1"/>
    <property type="molecule type" value="Genomic_DNA"/>
</dbReference>
<accession>A0AAD9XCR7</accession>
<organism evidence="2 3">
    <name type="scientific">Dipteronia dyeriana</name>
    <dbReference type="NCBI Taxonomy" id="168575"/>
    <lineage>
        <taxon>Eukaryota</taxon>
        <taxon>Viridiplantae</taxon>
        <taxon>Streptophyta</taxon>
        <taxon>Embryophyta</taxon>
        <taxon>Tracheophyta</taxon>
        <taxon>Spermatophyta</taxon>
        <taxon>Magnoliopsida</taxon>
        <taxon>eudicotyledons</taxon>
        <taxon>Gunneridae</taxon>
        <taxon>Pentapetalae</taxon>
        <taxon>rosids</taxon>
        <taxon>malvids</taxon>
        <taxon>Sapindales</taxon>
        <taxon>Sapindaceae</taxon>
        <taxon>Hippocastanoideae</taxon>
        <taxon>Acereae</taxon>
        <taxon>Dipteronia</taxon>
    </lineage>
</organism>
<feature type="transmembrane region" description="Helical" evidence="1">
    <location>
        <begin position="142"/>
        <end position="168"/>
    </location>
</feature>
<dbReference type="Proteomes" id="UP001280121">
    <property type="component" value="Unassembled WGS sequence"/>
</dbReference>